<keyword evidence="2" id="KW-0238">DNA-binding</keyword>
<dbReference type="InterPro" id="IPR002577">
    <property type="entry name" value="HTH_HxlR"/>
</dbReference>
<accession>A0ABY5M928</accession>
<evidence type="ECO:0000256" key="3">
    <source>
        <dbReference type="ARBA" id="ARBA00023163"/>
    </source>
</evidence>
<evidence type="ECO:0000256" key="4">
    <source>
        <dbReference type="SAM" id="MobiDB-lite"/>
    </source>
</evidence>
<dbReference type="Proteomes" id="UP001316184">
    <property type="component" value="Chromosome"/>
</dbReference>
<reference evidence="6 7" key="1">
    <citation type="submission" date="2022-08" db="EMBL/GenBank/DDBJ databases">
        <title>novel species in genus Aeromicrobium.</title>
        <authorList>
            <person name="Ye L."/>
        </authorList>
    </citation>
    <scope>NUCLEOTIDE SEQUENCE [LARGE SCALE GENOMIC DNA]</scope>
    <source>
        <strain evidence="7">zg-Y1379</strain>
    </source>
</reference>
<dbReference type="SUPFAM" id="SSF46785">
    <property type="entry name" value="Winged helix' DNA-binding domain"/>
    <property type="match status" value="2"/>
</dbReference>
<dbReference type="InterPro" id="IPR011991">
    <property type="entry name" value="ArsR-like_HTH"/>
</dbReference>
<dbReference type="PANTHER" id="PTHR33204">
    <property type="entry name" value="TRANSCRIPTIONAL REGULATOR, MARR FAMILY"/>
    <property type="match status" value="1"/>
</dbReference>
<protein>
    <submittedName>
        <fullName evidence="6">Helix-turn-helix transcriptional regulator</fullName>
    </submittedName>
</protein>
<feature type="compositionally biased region" description="Basic and acidic residues" evidence="4">
    <location>
        <begin position="194"/>
        <end position="203"/>
    </location>
</feature>
<dbReference type="InterPro" id="IPR036388">
    <property type="entry name" value="WH-like_DNA-bd_sf"/>
</dbReference>
<dbReference type="InterPro" id="IPR036390">
    <property type="entry name" value="WH_DNA-bd_sf"/>
</dbReference>
<sequence>MGAGLGPASLADGRHGSGRGGAVAIDVDDGATQLATQPTELLPDATNAIGRMLGLLGDEWTLLIIQQALQGVGRFGQLTRALPISNSTLTSRLNLLVREGLLRRHIYQTNPLRAEYVVTDRSRALWPFMLAIWEWERRWVDQRESLPTMRHEVCGREFSPQLTCGACEQPVEAKDVVGDWGPSGSWERSVPESVTRRRSESDTSHSLAGMFPETMMVLGNRWASALLGAAFRGVTRFSDFETNLGAPPTLVAERLRAFVGIDVLVATQNPQRPDWAEYHLTEKGRAFYPVIAAALQWAQEWFRAPEGPAIVQQHRGCGEGFVATFRCDQCDGVLTGQDITIVERGDRTTEQDNQ</sequence>
<keyword evidence="3" id="KW-0804">Transcription</keyword>
<proteinExistence type="predicted"/>
<evidence type="ECO:0000313" key="6">
    <source>
        <dbReference type="EMBL" id="UUP13495.1"/>
    </source>
</evidence>
<gene>
    <name evidence="6" type="ORF">NQV15_16845</name>
</gene>
<keyword evidence="1" id="KW-0805">Transcription regulation</keyword>
<dbReference type="PROSITE" id="PS51118">
    <property type="entry name" value="HTH_HXLR"/>
    <property type="match status" value="2"/>
</dbReference>
<dbReference type="CDD" id="cd00090">
    <property type="entry name" value="HTH_ARSR"/>
    <property type="match status" value="1"/>
</dbReference>
<dbReference type="RefSeq" id="WP_232403579.1">
    <property type="nucleotide sequence ID" value="NZ_CP102173.1"/>
</dbReference>
<evidence type="ECO:0000313" key="7">
    <source>
        <dbReference type="Proteomes" id="UP001316184"/>
    </source>
</evidence>
<feature type="region of interest" description="Disordered" evidence="4">
    <location>
        <begin position="182"/>
        <end position="205"/>
    </location>
</feature>
<feature type="domain" description="HTH hxlR-type" evidence="5">
    <location>
        <begin position="208"/>
        <end position="306"/>
    </location>
</feature>
<dbReference type="PANTHER" id="PTHR33204:SF18">
    <property type="entry name" value="TRANSCRIPTIONAL REGULATORY PROTEIN"/>
    <property type="match status" value="1"/>
</dbReference>
<dbReference type="Pfam" id="PF01638">
    <property type="entry name" value="HxlR"/>
    <property type="match status" value="2"/>
</dbReference>
<organism evidence="6 7">
    <name type="scientific">Aeromicrobium wangtongii</name>
    <dbReference type="NCBI Taxonomy" id="2969247"/>
    <lineage>
        <taxon>Bacteria</taxon>
        <taxon>Bacillati</taxon>
        <taxon>Actinomycetota</taxon>
        <taxon>Actinomycetes</taxon>
        <taxon>Propionibacteriales</taxon>
        <taxon>Nocardioidaceae</taxon>
        <taxon>Aeromicrobium</taxon>
    </lineage>
</organism>
<dbReference type="EMBL" id="CP102173">
    <property type="protein sequence ID" value="UUP13495.1"/>
    <property type="molecule type" value="Genomic_DNA"/>
</dbReference>
<evidence type="ECO:0000256" key="1">
    <source>
        <dbReference type="ARBA" id="ARBA00023015"/>
    </source>
</evidence>
<evidence type="ECO:0000259" key="5">
    <source>
        <dbReference type="PROSITE" id="PS51118"/>
    </source>
</evidence>
<evidence type="ECO:0000256" key="2">
    <source>
        <dbReference type="ARBA" id="ARBA00023125"/>
    </source>
</evidence>
<name>A0ABY5M928_9ACTN</name>
<keyword evidence="7" id="KW-1185">Reference proteome</keyword>
<dbReference type="Gene3D" id="1.10.10.10">
    <property type="entry name" value="Winged helix-like DNA-binding domain superfamily/Winged helix DNA-binding domain"/>
    <property type="match status" value="2"/>
</dbReference>
<feature type="domain" description="HTH hxlR-type" evidence="5">
    <location>
        <begin position="42"/>
        <end position="144"/>
    </location>
</feature>